<feature type="transmembrane region" description="Helical" evidence="1">
    <location>
        <begin position="166"/>
        <end position="190"/>
    </location>
</feature>
<feature type="transmembrane region" description="Helical" evidence="1">
    <location>
        <begin position="51"/>
        <end position="71"/>
    </location>
</feature>
<dbReference type="PATRIC" id="fig|467210.3.peg.2652"/>
<feature type="transmembrane region" description="Helical" evidence="1">
    <location>
        <begin position="130"/>
        <end position="154"/>
    </location>
</feature>
<evidence type="ECO:0000256" key="1">
    <source>
        <dbReference type="SAM" id="Phobius"/>
    </source>
</evidence>
<gene>
    <name evidence="2" type="ORF">HMPREF1866_02676</name>
</gene>
<dbReference type="OrthoDB" id="9781996at2"/>
<reference evidence="3" key="1">
    <citation type="submission" date="2016-01" db="EMBL/GenBank/DDBJ databases">
        <authorList>
            <person name="Mitreva M."/>
            <person name="Pepin K.H."/>
            <person name="Mihindukulasuriya K.A."/>
            <person name="Fulton R."/>
            <person name="Fronick C."/>
            <person name="O'Laughlin M."/>
            <person name="Miner T."/>
            <person name="Herter B."/>
            <person name="Rosa B.A."/>
            <person name="Cordes M."/>
            <person name="Tomlinson C."/>
            <person name="Wollam A."/>
            <person name="Palsikar V.B."/>
            <person name="Mardis E.R."/>
            <person name="Wilson R.K."/>
        </authorList>
    </citation>
    <scope>NUCLEOTIDE SEQUENCE [LARGE SCALE GENOMIC DNA]</scope>
    <source>
        <strain evidence="3">DNF00896</strain>
    </source>
</reference>
<proteinExistence type="predicted"/>
<dbReference type="STRING" id="467210.HMPREF1866_02676"/>
<feature type="transmembrane region" description="Helical" evidence="1">
    <location>
        <begin position="214"/>
        <end position="234"/>
    </location>
</feature>
<dbReference type="RefSeq" id="WP_060932209.1">
    <property type="nucleotide sequence ID" value="NZ_KQ959848.1"/>
</dbReference>
<feature type="transmembrane region" description="Helical" evidence="1">
    <location>
        <begin position="20"/>
        <end position="39"/>
    </location>
</feature>
<keyword evidence="1" id="KW-0812">Transmembrane</keyword>
<name>A0A133ZCI3_9FIRM</name>
<feature type="transmembrane region" description="Helical" evidence="1">
    <location>
        <begin position="430"/>
        <end position="450"/>
    </location>
</feature>
<accession>A0A133ZCI3</accession>
<feature type="transmembrane region" description="Helical" evidence="1">
    <location>
        <begin position="101"/>
        <end position="124"/>
    </location>
</feature>
<evidence type="ECO:0000313" key="2">
    <source>
        <dbReference type="EMBL" id="KXB53148.1"/>
    </source>
</evidence>
<comment type="caution">
    <text evidence="2">The sequence shown here is derived from an EMBL/GenBank/DDBJ whole genome shotgun (WGS) entry which is preliminary data.</text>
</comment>
<dbReference type="Pfam" id="PF12730">
    <property type="entry name" value="ABC2_membrane_4"/>
    <property type="match status" value="2"/>
</dbReference>
<evidence type="ECO:0000313" key="3">
    <source>
        <dbReference type="Proteomes" id="UP000070394"/>
    </source>
</evidence>
<keyword evidence="1" id="KW-1133">Transmembrane helix</keyword>
<evidence type="ECO:0008006" key="4">
    <source>
        <dbReference type="Google" id="ProtNLM"/>
    </source>
</evidence>
<feature type="transmembrane region" description="Helical" evidence="1">
    <location>
        <begin position="402"/>
        <end position="423"/>
    </location>
</feature>
<sequence>MKQISLNKSLSIEFTKNKFLISLSLLFIVTGLNYFYISYGDLPKGQEWQMIFSSIPFLDTMLISIMMSVLASRCIDIENKGNMWNTLPTLESRKRLFSSKLLFGLIHIALFCFIQTIMILYLGIKMMIGGGFPIFALLQTEFAEIIFGMIIFQLQCLLSLKFRNQFAALSIAFGGTLAGLFIAFVSKAALTPWSVLFSLSTVTMDYDSATRNMVLSWNAIDIKAIFISFLYFFVTYKLSLSVFNNPETGNFKIAHVKRKSKNAHTILPAELVKMKRNPVWIPFALIPLISACIGIINFLSNQGVLSFDWADLWTQESLFLGMFFLSPLIAILASLDFRMEHLGTNWNIMLTSSSRFKVLKDKWLTVATMSSICMIWIAFIYIVSGKLIGITGSIPKEFYLRIFASILCIIAISSFQCMLSLIIPSFAIPVGLAFLGNILGLLLTVKGFFYATPFSMLIYSMGSTNITGEINLPVVIITCLLYIFISFAIGLLYLNRTDIKTGR</sequence>
<protein>
    <recommendedName>
        <fullName evidence="4">ABC-2 family transporter protein</fullName>
    </recommendedName>
</protein>
<feature type="transmembrane region" description="Helical" evidence="1">
    <location>
        <begin position="279"/>
        <end position="299"/>
    </location>
</feature>
<dbReference type="EMBL" id="LSDA01000141">
    <property type="protein sequence ID" value="KXB53148.1"/>
    <property type="molecule type" value="Genomic_DNA"/>
</dbReference>
<keyword evidence="3" id="KW-1185">Reference proteome</keyword>
<feature type="transmembrane region" description="Helical" evidence="1">
    <location>
        <begin position="363"/>
        <end position="382"/>
    </location>
</feature>
<dbReference type="AlphaFoldDB" id="A0A133ZCI3"/>
<keyword evidence="1" id="KW-0472">Membrane</keyword>
<feature type="transmembrane region" description="Helical" evidence="1">
    <location>
        <begin position="319"/>
        <end position="337"/>
    </location>
</feature>
<dbReference type="CDD" id="cd21809">
    <property type="entry name" value="ABC-2_lan_permease-like"/>
    <property type="match status" value="1"/>
</dbReference>
<dbReference type="Proteomes" id="UP000070394">
    <property type="component" value="Unassembled WGS sequence"/>
</dbReference>
<organism evidence="2 3">
    <name type="scientific">Lachnoanaerobaculum saburreum</name>
    <dbReference type="NCBI Taxonomy" id="467210"/>
    <lineage>
        <taxon>Bacteria</taxon>
        <taxon>Bacillati</taxon>
        <taxon>Bacillota</taxon>
        <taxon>Clostridia</taxon>
        <taxon>Lachnospirales</taxon>
        <taxon>Lachnospiraceae</taxon>
        <taxon>Lachnoanaerobaculum</taxon>
    </lineage>
</organism>
<feature type="transmembrane region" description="Helical" evidence="1">
    <location>
        <begin position="470"/>
        <end position="494"/>
    </location>
</feature>